<gene>
    <name evidence="4" type="ORF">LKD81_10175</name>
</gene>
<keyword evidence="1" id="KW-0479">Metal-binding</keyword>
<dbReference type="PANTHER" id="PTHR43808">
    <property type="entry name" value="ACETYLORNITHINE DEACETYLASE"/>
    <property type="match status" value="1"/>
</dbReference>
<dbReference type="InterPro" id="IPR002933">
    <property type="entry name" value="Peptidase_M20"/>
</dbReference>
<dbReference type="SUPFAM" id="SSF55031">
    <property type="entry name" value="Bacterial exopeptidase dimerisation domain"/>
    <property type="match status" value="1"/>
</dbReference>
<evidence type="ECO:0000313" key="5">
    <source>
        <dbReference type="Proteomes" id="UP001198182"/>
    </source>
</evidence>
<dbReference type="Gene3D" id="3.30.70.360">
    <property type="match status" value="1"/>
</dbReference>
<evidence type="ECO:0000256" key="2">
    <source>
        <dbReference type="ARBA" id="ARBA00022801"/>
    </source>
</evidence>
<dbReference type="AlphaFoldDB" id="A0AAE3EB29"/>
<dbReference type="InterPro" id="IPR011650">
    <property type="entry name" value="Peptidase_M20_dimer"/>
</dbReference>
<dbReference type="InterPro" id="IPR036264">
    <property type="entry name" value="Bact_exopeptidase_dim_dom"/>
</dbReference>
<comment type="caution">
    <text evidence="4">The sequence shown here is derived from an EMBL/GenBank/DDBJ whole genome shotgun (WGS) entry which is preliminary data.</text>
</comment>
<name>A0AAE3EB29_9FIRM</name>
<dbReference type="Pfam" id="PF01546">
    <property type="entry name" value="Peptidase_M20"/>
    <property type="match status" value="1"/>
</dbReference>
<dbReference type="Gene3D" id="3.40.630.10">
    <property type="entry name" value="Zn peptidases"/>
    <property type="match status" value="1"/>
</dbReference>
<feature type="domain" description="Peptidase M20 dimerisation" evidence="3">
    <location>
        <begin position="127"/>
        <end position="221"/>
    </location>
</feature>
<accession>A0AAE3EB29</accession>
<dbReference type="GO" id="GO:0016787">
    <property type="term" value="F:hydrolase activity"/>
    <property type="evidence" value="ECO:0007669"/>
    <property type="project" value="UniProtKB-KW"/>
</dbReference>
<dbReference type="EMBL" id="JAJEQR010000027">
    <property type="protein sequence ID" value="MCC2231357.1"/>
    <property type="molecule type" value="Genomic_DNA"/>
</dbReference>
<protein>
    <submittedName>
        <fullName evidence="4">M20/M25/M40 family metallo-hydrolase</fullName>
    </submittedName>
</protein>
<organism evidence="4 5">
    <name type="scientific">Hominifimenecus microfluidus</name>
    <dbReference type="NCBI Taxonomy" id="2885348"/>
    <lineage>
        <taxon>Bacteria</taxon>
        <taxon>Bacillati</taxon>
        <taxon>Bacillota</taxon>
        <taxon>Clostridia</taxon>
        <taxon>Lachnospirales</taxon>
        <taxon>Lachnospiraceae</taxon>
        <taxon>Hominifimenecus</taxon>
    </lineage>
</organism>
<evidence type="ECO:0000256" key="1">
    <source>
        <dbReference type="ARBA" id="ARBA00022723"/>
    </source>
</evidence>
<dbReference type="GO" id="GO:0046872">
    <property type="term" value="F:metal ion binding"/>
    <property type="evidence" value="ECO:0007669"/>
    <property type="project" value="UniProtKB-KW"/>
</dbReference>
<proteinExistence type="predicted"/>
<keyword evidence="5" id="KW-1185">Reference proteome</keyword>
<evidence type="ECO:0000259" key="3">
    <source>
        <dbReference type="Pfam" id="PF07687"/>
    </source>
</evidence>
<evidence type="ECO:0000313" key="4">
    <source>
        <dbReference type="EMBL" id="MCC2231357.1"/>
    </source>
</evidence>
<dbReference type="SUPFAM" id="SSF53187">
    <property type="entry name" value="Zn-dependent exopeptidases"/>
    <property type="match status" value="1"/>
</dbReference>
<dbReference type="Pfam" id="PF07687">
    <property type="entry name" value="M20_dimer"/>
    <property type="match status" value="1"/>
</dbReference>
<dbReference type="InterPro" id="IPR050072">
    <property type="entry name" value="Peptidase_M20A"/>
</dbReference>
<reference evidence="4" key="1">
    <citation type="submission" date="2021-10" db="EMBL/GenBank/DDBJ databases">
        <title>Anaerobic single-cell dispensing facilitates the cultivation of human gut bacteria.</title>
        <authorList>
            <person name="Afrizal A."/>
        </authorList>
    </citation>
    <scope>NUCLEOTIDE SEQUENCE</scope>
    <source>
        <strain evidence="4">CLA-AA-H215</strain>
    </source>
</reference>
<keyword evidence="2" id="KW-0378">Hydrolase</keyword>
<dbReference type="Proteomes" id="UP001198182">
    <property type="component" value="Unassembled WGS sequence"/>
</dbReference>
<dbReference type="PANTHER" id="PTHR43808:SF17">
    <property type="entry name" value="PEPTIDASE M20"/>
    <property type="match status" value="1"/>
</dbReference>
<sequence>MPEAYQDEAGNVIFEYGTGEEVVICMAHMDVVFPDTTPFTIQERDGLWYTPGILDDNANLVCMLMAARYIVKHQIPFPYRLVFVANVCEEGLGNLKGSKAIRDTFGSSIRRFIGFDAQLHDIVNHAVGSMRFRVTVRTEGGHSYTAFGNHNAIHQLAELICELYQVQVPTEARTTYNVGTIEGGTTVNSIAQQASMLYEFRSESVECLEKMQRTFDRIIEKYRHLGRSIEVETIGIRPCMKGVDPAAQEQLEEMGADLIRTYTDREPKRRTGSTDANTFQAYGIPSIVLGTAIGGSTHTREEWLDPKSLKEGLRLALGAVWQIW</sequence>